<protein>
    <submittedName>
        <fullName evidence="1">Uncharacterized protein</fullName>
    </submittedName>
</protein>
<accession>A0A1H7G3L1</accession>
<gene>
    <name evidence="1" type="ORF">SAMN04515666_101240</name>
</gene>
<dbReference type="OrthoDB" id="8162737at2"/>
<name>A0A1H7G3L1_9HYPH</name>
<dbReference type="AlphaFoldDB" id="A0A1H7G3L1"/>
<dbReference type="RefSeq" id="WP_091828920.1">
    <property type="nucleotide sequence ID" value="NZ_FOAN01000001.1"/>
</dbReference>
<reference evidence="2" key="1">
    <citation type="submission" date="2016-10" db="EMBL/GenBank/DDBJ databases">
        <authorList>
            <person name="Varghese N."/>
            <person name="Submissions S."/>
        </authorList>
    </citation>
    <scope>NUCLEOTIDE SEQUENCE [LARGE SCALE GENOMIC DNA]</scope>
    <source>
        <strain evidence="2">LMG 26383,CCUG 61248,R- 45681</strain>
    </source>
</reference>
<sequence length="64" mass="7248">MNQEKLKQFRKQSVEKALRAGLPAYFLDECEDEGVIRVRPGGAAERIVILQGRAQVQPFECRAC</sequence>
<proteinExistence type="predicted"/>
<dbReference type="EMBL" id="FOAN01000001">
    <property type="protein sequence ID" value="SEK32759.1"/>
    <property type="molecule type" value="Genomic_DNA"/>
</dbReference>
<dbReference type="Proteomes" id="UP000199664">
    <property type="component" value="Unassembled WGS sequence"/>
</dbReference>
<evidence type="ECO:0000313" key="1">
    <source>
        <dbReference type="EMBL" id="SEK32759.1"/>
    </source>
</evidence>
<keyword evidence="2" id="KW-1185">Reference proteome</keyword>
<evidence type="ECO:0000313" key="2">
    <source>
        <dbReference type="Proteomes" id="UP000199664"/>
    </source>
</evidence>
<organism evidence="1 2">
    <name type="scientific">Bosea lupini</name>
    <dbReference type="NCBI Taxonomy" id="1036779"/>
    <lineage>
        <taxon>Bacteria</taxon>
        <taxon>Pseudomonadati</taxon>
        <taxon>Pseudomonadota</taxon>
        <taxon>Alphaproteobacteria</taxon>
        <taxon>Hyphomicrobiales</taxon>
        <taxon>Boseaceae</taxon>
        <taxon>Bosea</taxon>
    </lineage>
</organism>